<evidence type="ECO:0000313" key="12">
    <source>
        <dbReference type="Proteomes" id="UP000479987"/>
    </source>
</evidence>
<comment type="subcellular location">
    <subcellularLocation>
        <location evidence="1 10">Cell membrane</location>
        <topology evidence="1 10">Multi-pass membrane protein</topology>
    </subcellularLocation>
</comment>
<comment type="caution">
    <text evidence="10">Lacks conserved residue(s) required for the propagation of feature annotation.</text>
</comment>
<keyword evidence="5 10" id="KW-0552">Olfaction</keyword>
<dbReference type="OrthoDB" id="7547040at2759"/>
<proteinExistence type="inferred from homology"/>
<protein>
    <recommendedName>
        <fullName evidence="10">Odorant receptor</fullName>
    </recommendedName>
</protein>
<gene>
    <name evidence="11" type="primary">Or-353</name>
    <name evidence="11" type="synonym">Nful_v1.0-Or-353</name>
    <name evidence="11" type="ORF">NFUL_NFUL000410</name>
</gene>
<dbReference type="GO" id="GO:0005549">
    <property type="term" value="F:odorant binding"/>
    <property type="evidence" value="ECO:0007669"/>
    <property type="project" value="InterPro"/>
</dbReference>
<dbReference type="Proteomes" id="UP000479987">
    <property type="component" value="Unassembled WGS sequence"/>
</dbReference>
<evidence type="ECO:0000256" key="1">
    <source>
        <dbReference type="ARBA" id="ARBA00004651"/>
    </source>
</evidence>
<reference evidence="11 12" key="1">
    <citation type="submission" date="2019-08" db="EMBL/GenBank/DDBJ databases">
        <title>High quality draft denovo assembly of Nylanderia fulva.</title>
        <authorList>
            <person name="Vargo E.L."/>
            <person name="Tarone A.M."/>
            <person name="Konganti K.R."/>
        </authorList>
    </citation>
    <scope>NUCLEOTIDE SEQUENCE [LARGE SCALE GENOMIC DNA]</scope>
    <source>
        <strain evidence="11">TAMU-Nful-2015</strain>
        <tissue evidence="11">Whole body</tissue>
    </source>
</reference>
<name>A0A6G1LP62_9HYME</name>
<keyword evidence="6 10" id="KW-1133">Transmembrane helix</keyword>
<evidence type="ECO:0000256" key="2">
    <source>
        <dbReference type="ARBA" id="ARBA00022475"/>
    </source>
</evidence>
<evidence type="ECO:0000256" key="9">
    <source>
        <dbReference type="ARBA" id="ARBA00023224"/>
    </source>
</evidence>
<sequence>MICVESRYFNINRFLLLTVGLWPFAQSKLARAQLILLYGILISFILFQFMKFVSSKCTLQYAIEILSPTTSFIFYTIQYSKFSFNMDLVKHLSNLLQCTYNELRDESEVAIIEKYWNIGRRYTEVLTLIGVSGMCVFIISPFLPHIFATNVLPRNESRPNISLQIVPGYFIDEERHFYLIMLHTNAAFCIGAMAMVASGTMSIMYIQHICGMLSVASYRMERIIRFDTRQRNVVASANLIYMGMVCAVDMHRKAIKFIQLFLSSINKFLFFLIIDGLLTASLNLYQLFQELSSGFAIEKITQCGIFLLYYYVYTFLANYCAQQILDHNNHIFATVYNVQWYIAPLRIQKLILFLIQRGTKTFENLVVIGGLFVGSLEGFATLVSASLSYFTFLYSTRQ</sequence>
<comment type="caution">
    <text evidence="11">The sequence shown here is derived from an EMBL/GenBank/DDBJ whole genome shotgun (WGS) entry which is preliminary data.</text>
</comment>
<dbReference type="AlphaFoldDB" id="A0A6G1LP62"/>
<keyword evidence="7 10" id="KW-0472">Membrane</keyword>
<evidence type="ECO:0000313" key="11">
    <source>
        <dbReference type="EMBL" id="KAF3054250.1"/>
    </source>
</evidence>
<evidence type="ECO:0000256" key="3">
    <source>
        <dbReference type="ARBA" id="ARBA00022606"/>
    </source>
</evidence>
<dbReference type="EMBL" id="SGBU01000008">
    <property type="protein sequence ID" value="KAF3054250.1"/>
    <property type="molecule type" value="Genomic_DNA"/>
</dbReference>
<evidence type="ECO:0000256" key="7">
    <source>
        <dbReference type="ARBA" id="ARBA00023136"/>
    </source>
</evidence>
<dbReference type="PANTHER" id="PTHR21137">
    <property type="entry name" value="ODORANT RECEPTOR"/>
    <property type="match status" value="1"/>
</dbReference>
<dbReference type="GO" id="GO:0007165">
    <property type="term" value="P:signal transduction"/>
    <property type="evidence" value="ECO:0007669"/>
    <property type="project" value="UniProtKB-KW"/>
</dbReference>
<keyword evidence="2" id="KW-1003">Cell membrane</keyword>
<keyword evidence="3 10" id="KW-0716">Sensory transduction</keyword>
<keyword evidence="12" id="KW-1185">Reference proteome</keyword>
<dbReference type="PANTHER" id="PTHR21137:SF35">
    <property type="entry name" value="ODORANT RECEPTOR 19A-RELATED"/>
    <property type="match status" value="1"/>
</dbReference>
<evidence type="ECO:0000256" key="4">
    <source>
        <dbReference type="ARBA" id="ARBA00022692"/>
    </source>
</evidence>
<evidence type="ECO:0000256" key="10">
    <source>
        <dbReference type="RuleBase" id="RU351113"/>
    </source>
</evidence>
<evidence type="ECO:0000256" key="8">
    <source>
        <dbReference type="ARBA" id="ARBA00023170"/>
    </source>
</evidence>
<keyword evidence="8 10" id="KW-0675">Receptor</keyword>
<comment type="similarity">
    <text evidence="10">Belongs to the insect chemoreceptor superfamily. Heteromeric odorant receptor channel (TC 1.A.69) family.</text>
</comment>
<evidence type="ECO:0000256" key="6">
    <source>
        <dbReference type="ARBA" id="ARBA00022989"/>
    </source>
</evidence>
<dbReference type="GO" id="GO:0005886">
    <property type="term" value="C:plasma membrane"/>
    <property type="evidence" value="ECO:0007669"/>
    <property type="project" value="UniProtKB-SubCell"/>
</dbReference>
<feature type="transmembrane region" description="Helical" evidence="10">
    <location>
        <begin position="34"/>
        <end position="53"/>
    </location>
</feature>
<feature type="transmembrane region" description="Helical" evidence="10">
    <location>
        <begin position="268"/>
        <end position="288"/>
    </location>
</feature>
<organism evidence="11 12">
    <name type="scientific">Nylanderia fulva</name>
    <dbReference type="NCBI Taxonomy" id="613905"/>
    <lineage>
        <taxon>Eukaryota</taxon>
        <taxon>Metazoa</taxon>
        <taxon>Ecdysozoa</taxon>
        <taxon>Arthropoda</taxon>
        <taxon>Hexapoda</taxon>
        <taxon>Insecta</taxon>
        <taxon>Pterygota</taxon>
        <taxon>Neoptera</taxon>
        <taxon>Endopterygota</taxon>
        <taxon>Hymenoptera</taxon>
        <taxon>Apocrita</taxon>
        <taxon>Aculeata</taxon>
        <taxon>Formicoidea</taxon>
        <taxon>Formicidae</taxon>
        <taxon>Formicinae</taxon>
        <taxon>Nylanderia</taxon>
    </lineage>
</organism>
<evidence type="ECO:0000256" key="5">
    <source>
        <dbReference type="ARBA" id="ARBA00022725"/>
    </source>
</evidence>
<feature type="transmembrane region" description="Helical" evidence="10">
    <location>
        <begin position="365"/>
        <end position="392"/>
    </location>
</feature>
<dbReference type="Pfam" id="PF02949">
    <property type="entry name" value="7tm_6"/>
    <property type="match status" value="1"/>
</dbReference>
<accession>A0A6G1LP62</accession>
<dbReference type="GO" id="GO:0004984">
    <property type="term" value="F:olfactory receptor activity"/>
    <property type="evidence" value="ECO:0007669"/>
    <property type="project" value="InterPro"/>
</dbReference>
<feature type="transmembrane region" description="Helical" evidence="10">
    <location>
        <begin position="177"/>
        <end position="196"/>
    </location>
</feature>
<keyword evidence="9 10" id="KW-0807">Transducer</keyword>
<feature type="transmembrane region" description="Helical" evidence="10">
    <location>
        <begin position="125"/>
        <end position="147"/>
    </location>
</feature>
<keyword evidence="4 10" id="KW-0812">Transmembrane</keyword>
<dbReference type="InterPro" id="IPR004117">
    <property type="entry name" value="7tm6_olfct_rcpt"/>
</dbReference>
<feature type="transmembrane region" description="Helical" evidence="10">
    <location>
        <begin position="300"/>
        <end position="321"/>
    </location>
</feature>